<dbReference type="PANTHER" id="PTHR11092:SF0">
    <property type="entry name" value="EPIMERASE FAMILY PROTEIN SDR39U1"/>
    <property type="match status" value="1"/>
</dbReference>
<comment type="similarity">
    <text evidence="1">Belongs to the NAD(P)-dependent epimerase/dehydratase family. SDR39U1 subfamily.</text>
</comment>
<sequence>MRVLITGATGLIGGQIVKACLAQGFRVNYLTTRKDKIKDELNLKGYYWNPESGDIDQDCFSNVSVIIHLAGANIAKRWTASYKEKIVKSRTSTTSLLYASLVKTKNTSVKQLISASAIGIYPSSFTDVYHEENALIDDSFLGEVVEDWENTVDAFKMLNIKVSKIRTGLVLSNSGGFLKPSVTSVKMFLGAPLASGNQWQSWVHINDLVGIYMHLLKNEKEGVYNGVAPNPVTNKEMTREIAKILKKPFYPIGVPKFLLKLILGEMSCLVICSQNVSADKVLEEGYVFEFTDLKDALVDLLV</sequence>
<evidence type="ECO:0000256" key="1">
    <source>
        <dbReference type="ARBA" id="ARBA00009353"/>
    </source>
</evidence>
<organism evidence="4 5">
    <name type="scientific">Neptunitalea chrysea</name>
    <dbReference type="NCBI Taxonomy" id="1647581"/>
    <lineage>
        <taxon>Bacteria</taxon>
        <taxon>Pseudomonadati</taxon>
        <taxon>Bacteroidota</taxon>
        <taxon>Flavobacteriia</taxon>
        <taxon>Flavobacteriales</taxon>
        <taxon>Flavobacteriaceae</taxon>
        <taxon>Neptunitalea</taxon>
    </lineage>
</organism>
<dbReference type="EMBL" id="BRVP01000026">
    <property type="protein sequence ID" value="GLB53859.1"/>
    <property type="molecule type" value="Genomic_DNA"/>
</dbReference>
<dbReference type="PANTHER" id="PTHR11092">
    <property type="entry name" value="SUGAR NUCLEOTIDE EPIMERASE RELATED"/>
    <property type="match status" value="1"/>
</dbReference>
<accession>A0A9W6B6X8</accession>
<dbReference type="Gene3D" id="3.40.50.720">
    <property type="entry name" value="NAD(P)-binding Rossmann-like Domain"/>
    <property type="match status" value="1"/>
</dbReference>
<dbReference type="Pfam" id="PF08338">
    <property type="entry name" value="DUF1731"/>
    <property type="match status" value="1"/>
</dbReference>
<feature type="domain" description="DUF1731" evidence="3">
    <location>
        <begin position="254"/>
        <end position="300"/>
    </location>
</feature>
<evidence type="ECO:0000313" key="4">
    <source>
        <dbReference type="EMBL" id="GLB53859.1"/>
    </source>
</evidence>
<feature type="domain" description="NAD-dependent epimerase/dehydratase" evidence="2">
    <location>
        <begin position="3"/>
        <end position="126"/>
    </location>
</feature>
<dbReference type="InterPro" id="IPR013549">
    <property type="entry name" value="DUF1731"/>
</dbReference>
<gene>
    <name evidence="4" type="ORF">NBRC110019_29000</name>
</gene>
<keyword evidence="5" id="KW-1185">Reference proteome</keyword>
<dbReference type="AlphaFoldDB" id="A0A9W6B6X8"/>
<name>A0A9W6B6X8_9FLAO</name>
<dbReference type="Proteomes" id="UP001143545">
    <property type="component" value="Unassembled WGS sequence"/>
</dbReference>
<dbReference type="InterPro" id="IPR036291">
    <property type="entry name" value="NAD(P)-bd_dom_sf"/>
</dbReference>
<evidence type="ECO:0000259" key="3">
    <source>
        <dbReference type="Pfam" id="PF08338"/>
    </source>
</evidence>
<dbReference type="RefSeq" id="WP_281756121.1">
    <property type="nucleotide sequence ID" value="NZ_BRVP01000026.1"/>
</dbReference>
<comment type="caution">
    <text evidence="4">The sequence shown here is derived from an EMBL/GenBank/DDBJ whole genome shotgun (WGS) entry which is preliminary data.</text>
</comment>
<proteinExistence type="inferred from homology"/>
<reference evidence="4" key="1">
    <citation type="submission" date="2022-07" db="EMBL/GenBank/DDBJ databases">
        <title>Taxonomy of Novel Oxalotrophic and Methylotrophic Bacteria.</title>
        <authorList>
            <person name="Sahin N."/>
            <person name="Tani A."/>
        </authorList>
    </citation>
    <scope>NUCLEOTIDE SEQUENCE</scope>
    <source>
        <strain evidence="4">AM327</strain>
    </source>
</reference>
<evidence type="ECO:0000259" key="2">
    <source>
        <dbReference type="Pfam" id="PF01370"/>
    </source>
</evidence>
<evidence type="ECO:0000313" key="5">
    <source>
        <dbReference type="Proteomes" id="UP001143545"/>
    </source>
</evidence>
<dbReference type="InterPro" id="IPR010099">
    <property type="entry name" value="SDR39U1"/>
</dbReference>
<protein>
    <submittedName>
        <fullName evidence="4">NAD-dependent epimerase</fullName>
    </submittedName>
</protein>
<dbReference type="InterPro" id="IPR001509">
    <property type="entry name" value="Epimerase_deHydtase"/>
</dbReference>
<dbReference type="Pfam" id="PF01370">
    <property type="entry name" value="Epimerase"/>
    <property type="match status" value="1"/>
</dbReference>
<dbReference type="NCBIfam" id="TIGR01777">
    <property type="entry name" value="yfcH"/>
    <property type="match status" value="1"/>
</dbReference>
<dbReference type="SUPFAM" id="SSF51735">
    <property type="entry name" value="NAD(P)-binding Rossmann-fold domains"/>
    <property type="match status" value="1"/>
</dbReference>